<sequence length="248" mass="28137">MTESRELSTAPFLPPPLVEKQFRHSLSDLGISHVQFVIESADKKYCLTGCEDLRHDHGERVSFNQSSNLLATIPDNFEAVAKETLSECCDVNLGTGLTHYQYKITKRIVHQYRAHFIFSSDSKLNAKEHKQLQAHIELVIAWANFSASHHHLIKQWDLINDSNFITDSLLTASELAVFQLLISGCTGSQIAQIRQVSKETVRTQIKSILHKTDCNSQNQLISRYGYSQWLTEHARFKPLTQSTVTVKA</sequence>
<dbReference type="InterPro" id="IPR036388">
    <property type="entry name" value="WH-like_DNA-bd_sf"/>
</dbReference>
<evidence type="ECO:0000313" key="3">
    <source>
        <dbReference type="Proteomes" id="UP000838160"/>
    </source>
</evidence>
<comment type="caution">
    <text evidence="2">The sequence shown here is derived from an EMBL/GenBank/DDBJ whole genome shotgun (WGS) entry which is preliminary data.</text>
</comment>
<reference evidence="2" key="1">
    <citation type="submission" date="2021-12" db="EMBL/GenBank/DDBJ databases">
        <authorList>
            <person name="Rodrigo-Torres L."/>
            <person name="Arahal R. D."/>
            <person name="Lucena T."/>
        </authorList>
    </citation>
    <scope>NUCLEOTIDE SEQUENCE</scope>
    <source>
        <strain evidence="2">CECT 8226</strain>
    </source>
</reference>
<evidence type="ECO:0000259" key="1">
    <source>
        <dbReference type="PROSITE" id="PS50043"/>
    </source>
</evidence>
<dbReference type="Gene3D" id="1.10.10.10">
    <property type="entry name" value="Winged helix-like DNA-binding domain superfamily/Winged helix DNA-binding domain"/>
    <property type="match status" value="1"/>
</dbReference>
<accession>A0ABM8ZMZ4</accession>
<dbReference type="InterPro" id="IPR016032">
    <property type="entry name" value="Sig_transdc_resp-reg_C-effctor"/>
</dbReference>
<feature type="domain" description="HTH luxR-type" evidence="1">
    <location>
        <begin position="163"/>
        <end position="228"/>
    </location>
</feature>
<proteinExistence type="predicted"/>
<dbReference type="RefSeq" id="WP_237486182.1">
    <property type="nucleotide sequence ID" value="NZ_CAKLCM010000003.1"/>
</dbReference>
<dbReference type="Proteomes" id="UP000838160">
    <property type="component" value="Unassembled WGS sequence"/>
</dbReference>
<dbReference type="EMBL" id="CAKLCM010000003">
    <property type="protein sequence ID" value="CAH0529597.1"/>
    <property type="molecule type" value="Genomic_DNA"/>
</dbReference>
<protein>
    <recommendedName>
        <fullName evidence="1">HTH luxR-type domain-containing protein</fullName>
    </recommendedName>
</protein>
<dbReference type="PROSITE" id="PS50043">
    <property type="entry name" value="HTH_LUXR_2"/>
    <property type="match status" value="1"/>
</dbReference>
<gene>
    <name evidence="2" type="ORF">VHP8226_03352</name>
</gene>
<evidence type="ECO:0000313" key="2">
    <source>
        <dbReference type="EMBL" id="CAH0529597.1"/>
    </source>
</evidence>
<organism evidence="2 3">
    <name type="scientific">Vibrio hippocampi</name>
    <dbReference type="NCBI Taxonomy" id="654686"/>
    <lineage>
        <taxon>Bacteria</taxon>
        <taxon>Pseudomonadati</taxon>
        <taxon>Pseudomonadota</taxon>
        <taxon>Gammaproteobacteria</taxon>
        <taxon>Vibrionales</taxon>
        <taxon>Vibrionaceae</taxon>
        <taxon>Vibrio</taxon>
    </lineage>
</organism>
<dbReference type="SMART" id="SM00421">
    <property type="entry name" value="HTH_LUXR"/>
    <property type="match status" value="1"/>
</dbReference>
<name>A0ABM8ZMZ4_9VIBR</name>
<dbReference type="SUPFAM" id="SSF46894">
    <property type="entry name" value="C-terminal effector domain of the bipartite response regulators"/>
    <property type="match status" value="1"/>
</dbReference>
<dbReference type="Pfam" id="PF00196">
    <property type="entry name" value="GerE"/>
    <property type="match status" value="1"/>
</dbReference>
<dbReference type="InterPro" id="IPR000792">
    <property type="entry name" value="Tscrpt_reg_LuxR_C"/>
</dbReference>
<keyword evidence="3" id="KW-1185">Reference proteome</keyword>